<dbReference type="AlphaFoldDB" id="A0A1W4WK11"/>
<reference evidence="6" key="1">
    <citation type="submission" date="2025-08" db="UniProtKB">
        <authorList>
            <consortium name="RefSeq"/>
        </authorList>
    </citation>
    <scope>IDENTIFICATION</scope>
    <source>
        <tissue evidence="6">Entire body</tissue>
    </source>
</reference>
<protein>
    <submittedName>
        <fullName evidence="6">Cytosolic beta-glucosidase-like</fullName>
    </submittedName>
</protein>
<dbReference type="PANTHER" id="PTHR10353:SF36">
    <property type="entry name" value="LP05116P"/>
    <property type="match status" value="1"/>
</dbReference>
<dbReference type="GeneID" id="108733933"/>
<dbReference type="RefSeq" id="XP_018320797.1">
    <property type="nucleotide sequence ID" value="XM_018465295.2"/>
</dbReference>
<dbReference type="GO" id="GO:0005975">
    <property type="term" value="P:carbohydrate metabolic process"/>
    <property type="evidence" value="ECO:0007669"/>
    <property type="project" value="InterPro"/>
</dbReference>
<dbReference type="Pfam" id="PF00232">
    <property type="entry name" value="Glyco_hydro_1"/>
    <property type="match status" value="1"/>
</dbReference>
<evidence type="ECO:0000256" key="1">
    <source>
        <dbReference type="ARBA" id="ARBA00010838"/>
    </source>
</evidence>
<dbReference type="InterPro" id="IPR017853">
    <property type="entry name" value="GH"/>
</dbReference>
<dbReference type="PRINTS" id="PR00131">
    <property type="entry name" value="GLHYDRLASE1"/>
</dbReference>
<proteinExistence type="inferred from homology"/>
<dbReference type="InParanoid" id="A0A1W4WK11"/>
<name>A0A1W4WK11_AGRPL</name>
<keyword evidence="3" id="KW-0326">Glycosidase</keyword>
<dbReference type="PANTHER" id="PTHR10353">
    <property type="entry name" value="GLYCOSYL HYDROLASE"/>
    <property type="match status" value="1"/>
</dbReference>
<organism evidence="5 6">
    <name type="scientific">Agrilus planipennis</name>
    <name type="common">Emerald ash borer</name>
    <name type="synonym">Agrilus marcopoli</name>
    <dbReference type="NCBI Taxonomy" id="224129"/>
    <lineage>
        <taxon>Eukaryota</taxon>
        <taxon>Metazoa</taxon>
        <taxon>Ecdysozoa</taxon>
        <taxon>Arthropoda</taxon>
        <taxon>Hexapoda</taxon>
        <taxon>Insecta</taxon>
        <taxon>Pterygota</taxon>
        <taxon>Neoptera</taxon>
        <taxon>Endopterygota</taxon>
        <taxon>Coleoptera</taxon>
        <taxon>Polyphaga</taxon>
        <taxon>Elateriformia</taxon>
        <taxon>Buprestoidea</taxon>
        <taxon>Buprestidae</taxon>
        <taxon>Agrilinae</taxon>
        <taxon>Agrilus</taxon>
    </lineage>
</organism>
<evidence type="ECO:0000256" key="4">
    <source>
        <dbReference type="RuleBase" id="RU003690"/>
    </source>
</evidence>
<dbReference type="Proteomes" id="UP000192223">
    <property type="component" value="Unplaced"/>
</dbReference>
<comment type="similarity">
    <text evidence="1 4">Belongs to the glycosyl hydrolase 1 family.</text>
</comment>
<dbReference type="STRING" id="224129.A0A1W4WK11"/>
<dbReference type="SUPFAM" id="SSF51445">
    <property type="entry name" value="(Trans)glycosidases"/>
    <property type="match status" value="1"/>
</dbReference>
<gene>
    <name evidence="6" type="primary">LOC108733933</name>
</gene>
<evidence type="ECO:0000313" key="5">
    <source>
        <dbReference type="Proteomes" id="UP000192223"/>
    </source>
</evidence>
<dbReference type="Gene3D" id="3.20.20.80">
    <property type="entry name" value="Glycosidases"/>
    <property type="match status" value="1"/>
</dbReference>
<keyword evidence="5" id="KW-1185">Reference proteome</keyword>
<sequence>MQFSVGLYANPIFSFDGDYPKIVKTAVASRSALEGFPYSRLPELTDEEKKYIKGSSDFLGINYYSTSMVSSKKNDPIGETSKNKDISVLSSINTNNRDAPWGFRKVLLWLNSQYRYPMYVTGNGYSDEGGINDNQRVNYYQTHLSALLDALGKGANIKSYTARSLLDSFEWLDGYVNRFGIYSVNMSDPARPRTVKKSGQFIKSVIATRKIGKAYSRVGSDRSISF</sequence>
<accession>A0A1W4WK11</accession>
<dbReference type="KEGG" id="apln:108733933"/>
<keyword evidence="2" id="KW-0378">Hydrolase</keyword>
<dbReference type="OrthoDB" id="65569at2759"/>
<evidence type="ECO:0000256" key="3">
    <source>
        <dbReference type="ARBA" id="ARBA00023295"/>
    </source>
</evidence>
<dbReference type="InterPro" id="IPR001360">
    <property type="entry name" value="Glyco_hydro_1"/>
</dbReference>
<evidence type="ECO:0000256" key="2">
    <source>
        <dbReference type="ARBA" id="ARBA00022801"/>
    </source>
</evidence>
<dbReference type="GO" id="GO:0008422">
    <property type="term" value="F:beta-glucosidase activity"/>
    <property type="evidence" value="ECO:0007669"/>
    <property type="project" value="TreeGrafter"/>
</dbReference>
<evidence type="ECO:0000313" key="6">
    <source>
        <dbReference type="RefSeq" id="XP_018320797.1"/>
    </source>
</evidence>